<evidence type="ECO:0000259" key="1">
    <source>
        <dbReference type="PROSITE" id="PS50042"/>
    </source>
</evidence>
<feature type="domain" description="Cyclic nucleotide-binding" evidence="1">
    <location>
        <begin position="14"/>
        <end position="115"/>
    </location>
</feature>
<dbReference type="InterPro" id="IPR018490">
    <property type="entry name" value="cNMP-bd_dom_sf"/>
</dbReference>
<proteinExistence type="predicted"/>
<organism evidence="2 3">
    <name type="scientific">Hymenobacter cavernae</name>
    <dbReference type="NCBI Taxonomy" id="2044852"/>
    <lineage>
        <taxon>Bacteria</taxon>
        <taxon>Pseudomonadati</taxon>
        <taxon>Bacteroidota</taxon>
        <taxon>Cytophagia</taxon>
        <taxon>Cytophagales</taxon>
        <taxon>Hymenobacteraceae</taxon>
        <taxon>Hymenobacter</taxon>
    </lineage>
</organism>
<dbReference type="PROSITE" id="PS50042">
    <property type="entry name" value="CNMP_BINDING_3"/>
    <property type="match status" value="1"/>
</dbReference>
<gene>
    <name evidence="2" type="ORF">GCM10011383_38660</name>
</gene>
<dbReference type="EMBL" id="BMHT01000007">
    <property type="protein sequence ID" value="GGF23287.1"/>
    <property type="molecule type" value="Genomic_DNA"/>
</dbReference>
<dbReference type="InterPro" id="IPR014710">
    <property type="entry name" value="RmlC-like_jellyroll"/>
</dbReference>
<reference evidence="3" key="1">
    <citation type="journal article" date="2019" name="Int. J. Syst. Evol. Microbiol.">
        <title>The Global Catalogue of Microorganisms (GCM) 10K type strain sequencing project: providing services to taxonomists for standard genome sequencing and annotation.</title>
        <authorList>
            <consortium name="The Broad Institute Genomics Platform"/>
            <consortium name="The Broad Institute Genome Sequencing Center for Infectious Disease"/>
            <person name="Wu L."/>
            <person name="Ma J."/>
        </authorList>
    </citation>
    <scope>NUCLEOTIDE SEQUENCE [LARGE SCALE GENOMIC DNA]</scope>
    <source>
        <strain evidence="3">CGMCC 1.15197</strain>
    </source>
</reference>
<accession>A0ABQ1UPS2</accession>
<dbReference type="InterPro" id="IPR000595">
    <property type="entry name" value="cNMP-bd_dom"/>
</dbReference>
<dbReference type="Pfam" id="PF00027">
    <property type="entry name" value="cNMP_binding"/>
    <property type="match status" value="1"/>
</dbReference>
<dbReference type="Proteomes" id="UP000632273">
    <property type="component" value="Unassembled WGS sequence"/>
</dbReference>
<sequence length="191" mass="21904">MENLRQAFCFGGVLSPDEIAYITGHFAMQPFRAGEHFLAPGELSNRLGFVSAGVCRRYLVGPEPEDEATTCFLRPNQFILDLESFSSNQPTHSGIQALTACELLLIERRPWQQLMEEIPKLFILSKLLTEVALLNTLKDNDFLHFGTAKQKYQEFIKRYPDLILSIPQHYIASYLRITPQSLSRIRKTELR</sequence>
<dbReference type="SUPFAM" id="SSF51206">
    <property type="entry name" value="cAMP-binding domain-like"/>
    <property type="match status" value="1"/>
</dbReference>
<dbReference type="CDD" id="cd00038">
    <property type="entry name" value="CAP_ED"/>
    <property type="match status" value="1"/>
</dbReference>
<comment type="caution">
    <text evidence="2">The sequence shown here is derived from an EMBL/GenBank/DDBJ whole genome shotgun (WGS) entry which is preliminary data.</text>
</comment>
<evidence type="ECO:0000313" key="3">
    <source>
        <dbReference type="Proteomes" id="UP000632273"/>
    </source>
</evidence>
<protein>
    <submittedName>
        <fullName evidence="2">cAMP-binding protein</fullName>
    </submittedName>
</protein>
<dbReference type="RefSeq" id="WP_188815684.1">
    <property type="nucleotide sequence ID" value="NZ_BMHT01000007.1"/>
</dbReference>
<keyword evidence="3" id="KW-1185">Reference proteome</keyword>
<name>A0ABQ1UPS2_9BACT</name>
<evidence type="ECO:0000313" key="2">
    <source>
        <dbReference type="EMBL" id="GGF23287.1"/>
    </source>
</evidence>
<dbReference type="Gene3D" id="2.60.120.10">
    <property type="entry name" value="Jelly Rolls"/>
    <property type="match status" value="1"/>
</dbReference>